<comment type="caution">
    <text evidence="1">The sequence shown here is derived from an EMBL/GenBank/DDBJ whole genome shotgun (WGS) entry which is preliminary data.</text>
</comment>
<feature type="non-terminal residue" evidence="1">
    <location>
        <position position="187"/>
    </location>
</feature>
<name>A0ACC3CXU6_9PEZI</name>
<dbReference type="Proteomes" id="UP001186974">
    <property type="component" value="Unassembled WGS sequence"/>
</dbReference>
<keyword evidence="2" id="KW-1185">Reference proteome</keyword>
<protein>
    <submittedName>
        <fullName evidence="1">Uncharacterized protein</fullName>
    </submittedName>
</protein>
<accession>A0ACC3CXU6</accession>
<organism evidence="1 2">
    <name type="scientific">Coniosporium uncinatum</name>
    <dbReference type="NCBI Taxonomy" id="93489"/>
    <lineage>
        <taxon>Eukaryota</taxon>
        <taxon>Fungi</taxon>
        <taxon>Dikarya</taxon>
        <taxon>Ascomycota</taxon>
        <taxon>Pezizomycotina</taxon>
        <taxon>Dothideomycetes</taxon>
        <taxon>Dothideomycetes incertae sedis</taxon>
        <taxon>Coniosporium</taxon>
    </lineage>
</organism>
<proteinExistence type="predicted"/>
<gene>
    <name evidence="1" type="ORF">LTS18_012299</name>
</gene>
<evidence type="ECO:0000313" key="1">
    <source>
        <dbReference type="EMBL" id="KAK3052248.1"/>
    </source>
</evidence>
<sequence>MDTAKPETLPAVNGNEVEANGEQDAAAYHRNAITSLKDGSLFIKHAFIDGQWVQKEKTFPVYEPSTGTVLGDVANCTLEDFQTAIKSADIAQREFWATTTAAQRGGMLRRWFDLIMANQDDIGTILCLENGKTLAEAKGEVAYAASFVSWFAEEATRAYGDTIPSSTPHTTVITFKEPVGVCGIITP</sequence>
<evidence type="ECO:0000313" key="2">
    <source>
        <dbReference type="Proteomes" id="UP001186974"/>
    </source>
</evidence>
<dbReference type="EMBL" id="JAWDJW010009992">
    <property type="protein sequence ID" value="KAK3052248.1"/>
    <property type="molecule type" value="Genomic_DNA"/>
</dbReference>
<reference evidence="1" key="1">
    <citation type="submission" date="2024-09" db="EMBL/GenBank/DDBJ databases">
        <title>Black Yeasts Isolated from many extreme environments.</title>
        <authorList>
            <person name="Coleine C."/>
            <person name="Stajich J.E."/>
            <person name="Selbmann L."/>
        </authorList>
    </citation>
    <scope>NUCLEOTIDE SEQUENCE</scope>
    <source>
        <strain evidence="1">CCFEE 5737</strain>
    </source>
</reference>